<dbReference type="PRINTS" id="PR00097">
    <property type="entry name" value="ANTSNTHASEII"/>
</dbReference>
<comment type="caution">
    <text evidence="8">The sequence shown here is derived from an EMBL/GenBank/DDBJ whole genome shotgun (WGS) entry which is preliminary data.</text>
</comment>
<gene>
    <name evidence="8" type="primary">phzE1</name>
    <name evidence="8" type="ORF">Cba03nite_30760</name>
</gene>
<dbReference type="GO" id="GO:0004049">
    <property type="term" value="F:anthranilate synthase activity"/>
    <property type="evidence" value="ECO:0007669"/>
    <property type="project" value="UniProtKB-EC"/>
</dbReference>
<organism evidence="8 9">
    <name type="scientific">Catellatospora bangladeshensis</name>
    <dbReference type="NCBI Taxonomy" id="310355"/>
    <lineage>
        <taxon>Bacteria</taxon>
        <taxon>Bacillati</taxon>
        <taxon>Actinomycetota</taxon>
        <taxon>Actinomycetes</taxon>
        <taxon>Micromonosporales</taxon>
        <taxon>Micromonosporaceae</taxon>
        <taxon>Catellatospora</taxon>
    </lineage>
</organism>
<dbReference type="PROSITE" id="PS51273">
    <property type="entry name" value="GATASE_TYPE_1"/>
    <property type="match status" value="1"/>
</dbReference>
<evidence type="ECO:0000313" key="9">
    <source>
        <dbReference type="Proteomes" id="UP000601223"/>
    </source>
</evidence>
<feature type="domain" description="Chorismate-utilising enzyme C-terminal" evidence="7">
    <location>
        <begin position="139"/>
        <end position="401"/>
    </location>
</feature>
<evidence type="ECO:0000256" key="2">
    <source>
        <dbReference type="ARBA" id="ARBA00022962"/>
    </source>
</evidence>
<dbReference type="PRINTS" id="PR00096">
    <property type="entry name" value="GATASE"/>
</dbReference>
<dbReference type="InterPro" id="IPR006221">
    <property type="entry name" value="TrpG/PapA_dom"/>
</dbReference>
<evidence type="ECO:0000313" key="8">
    <source>
        <dbReference type="EMBL" id="GIF81727.1"/>
    </source>
</evidence>
<keyword evidence="3" id="KW-0456">Lyase</keyword>
<dbReference type="RefSeq" id="WP_203746317.1">
    <property type="nucleotide sequence ID" value="NZ_BONF01000016.1"/>
</dbReference>
<dbReference type="AlphaFoldDB" id="A0A8J3JJV5"/>
<name>A0A8J3JJV5_9ACTN</name>
<keyword evidence="2" id="KW-0315">Glutamine amidotransferase</keyword>
<evidence type="ECO:0000256" key="3">
    <source>
        <dbReference type="ARBA" id="ARBA00023239"/>
    </source>
</evidence>
<dbReference type="InterPro" id="IPR019999">
    <property type="entry name" value="Anth_synth_I-like"/>
</dbReference>
<dbReference type="Pfam" id="PF00425">
    <property type="entry name" value="Chorismate_bind"/>
    <property type="match status" value="1"/>
</dbReference>
<dbReference type="Pfam" id="PF00117">
    <property type="entry name" value="GATase"/>
    <property type="match status" value="1"/>
</dbReference>
<dbReference type="InterPro" id="IPR017926">
    <property type="entry name" value="GATASE"/>
</dbReference>
<dbReference type="GO" id="GO:0000162">
    <property type="term" value="P:L-tryptophan biosynthetic process"/>
    <property type="evidence" value="ECO:0007669"/>
    <property type="project" value="TreeGrafter"/>
</dbReference>
<feature type="domain" description="Glutamine amidotransferase" evidence="6">
    <location>
        <begin position="466"/>
        <end position="643"/>
    </location>
</feature>
<comment type="catalytic activity">
    <reaction evidence="4">
        <text>chorismate + L-glutamine = anthranilate + pyruvate + L-glutamate + H(+)</text>
        <dbReference type="Rhea" id="RHEA:21732"/>
        <dbReference type="ChEBI" id="CHEBI:15361"/>
        <dbReference type="ChEBI" id="CHEBI:15378"/>
        <dbReference type="ChEBI" id="CHEBI:16567"/>
        <dbReference type="ChEBI" id="CHEBI:29748"/>
        <dbReference type="ChEBI" id="CHEBI:29985"/>
        <dbReference type="ChEBI" id="CHEBI:58359"/>
        <dbReference type="EC" id="4.1.3.27"/>
    </reaction>
</comment>
<dbReference type="PRINTS" id="PR00099">
    <property type="entry name" value="CPSGATASE"/>
</dbReference>
<dbReference type="CDD" id="cd01743">
    <property type="entry name" value="GATase1_Anthranilate_Synthase"/>
    <property type="match status" value="1"/>
</dbReference>
<evidence type="ECO:0000256" key="4">
    <source>
        <dbReference type="ARBA" id="ARBA00047683"/>
    </source>
</evidence>
<reference evidence="8 9" key="1">
    <citation type="submission" date="2021-01" db="EMBL/GenBank/DDBJ databases">
        <title>Whole genome shotgun sequence of Catellatospora bangladeshensis NBRC 107357.</title>
        <authorList>
            <person name="Komaki H."/>
            <person name="Tamura T."/>
        </authorList>
    </citation>
    <scope>NUCLEOTIDE SEQUENCE [LARGE SCALE GENOMIC DNA]</scope>
    <source>
        <strain evidence="8 9">NBRC 107357</strain>
    </source>
</reference>
<dbReference type="Gene3D" id="3.60.120.10">
    <property type="entry name" value="Anthranilate synthase"/>
    <property type="match status" value="1"/>
</dbReference>
<dbReference type="Proteomes" id="UP000601223">
    <property type="component" value="Unassembled WGS sequence"/>
</dbReference>
<evidence type="ECO:0000256" key="1">
    <source>
        <dbReference type="ARBA" id="ARBA00012266"/>
    </source>
</evidence>
<dbReference type="InterPro" id="IPR005801">
    <property type="entry name" value="ADC_synthase"/>
</dbReference>
<dbReference type="Gene3D" id="3.40.50.880">
    <property type="match status" value="1"/>
</dbReference>
<dbReference type="InterPro" id="IPR015890">
    <property type="entry name" value="Chorismate_C"/>
</dbReference>
<dbReference type="SUPFAM" id="SSF56322">
    <property type="entry name" value="ADC synthase"/>
    <property type="match status" value="1"/>
</dbReference>
<proteinExistence type="predicted"/>
<sequence>MNLLHDLLGAPDPGPFALLRREGAEHLEVLRGSLSTVARLADIPLPEHAPGDEASADGSSRQPAWTADRRGLPTSVPRTLALVPYRQFAERGFACVDDGTPLECLTVESYHRIPLDEALAALPDTVPDVTDLGFDIDDAAYRELVAAVLRDEIGQGAGSNFVIHRTARARTDADPRRLAGAALRRLITGERGVYWTFLVHLPGGRTLVGASPERHVSVDDGLVMMNPISGTLRHRDLAPGPGGRDTLLRFLSDRKEVNELSMVLDEELKMMAVVADRGGQVLGPYLKHMTHLTHTEYLLAGRTGLDVREVLRETMFAPTLTGSPIENAARVIARYEHSGRAYYGGVLALLGRDADGGQTLDAPILFRCADITPGGEIAVKAGATLVRDSTPDGEVAETHAKAGGVLTALGLRTAPAVSPGADIRDLAADPAVRVTLLARNERLSRFWLTEREPEPVTGALVGRTALIVDAEDTFTGMLGHVLRSLGMRVTVQPTTAIGPLSAYDLVVAGPGPGDPADETDPRVAALGGVVEERLSRRAPLLGVCLGHQVLSRRLGLRLHRRDVPYQGLPCDVDLFGATHRVGFYSTFTAVAPGRLLATAYGDVEVAREDGTGFVHALRGPGFAGVQFHPESVLTEHGPRLLTELVAGILAPAEAGSPVA</sequence>
<dbReference type="EC" id="4.1.3.27" evidence="1"/>
<accession>A0A8J3JJV5</accession>
<dbReference type="PANTHER" id="PTHR11236">
    <property type="entry name" value="AMINOBENZOATE/ANTHRANILATE SYNTHASE"/>
    <property type="match status" value="1"/>
</dbReference>
<dbReference type="PANTHER" id="PTHR11236:SF49">
    <property type="entry name" value="ANTHRANILATE SYNTHASE COMPONENT 1"/>
    <property type="match status" value="1"/>
</dbReference>
<dbReference type="EMBL" id="BONF01000016">
    <property type="protein sequence ID" value="GIF81727.1"/>
    <property type="molecule type" value="Genomic_DNA"/>
</dbReference>
<dbReference type="InterPro" id="IPR029062">
    <property type="entry name" value="Class_I_gatase-like"/>
</dbReference>
<protein>
    <recommendedName>
        <fullName evidence="1">anthranilate synthase</fullName>
        <ecNumber evidence="1">4.1.3.27</ecNumber>
    </recommendedName>
</protein>
<feature type="region of interest" description="Disordered" evidence="5">
    <location>
        <begin position="45"/>
        <end position="72"/>
    </location>
</feature>
<evidence type="ECO:0000259" key="6">
    <source>
        <dbReference type="Pfam" id="PF00117"/>
    </source>
</evidence>
<keyword evidence="9" id="KW-1185">Reference proteome</keyword>
<evidence type="ECO:0000256" key="5">
    <source>
        <dbReference type="SAM" id="MobiDB-lite"/>
    </source>
</evidence>
<dbReference type="SUPFAM" id="SSF52317">
    <property type="entry name" value="Class I glutamine amidotransferase-like"/>
    <property type="match status" value="1"/>
</dbReference>
<evidence type="ECO:0000259" key="7">
    <source>
        <dbReference type="Pfam" id="PF00425"/>
    </source>
</evidence>